<feature type="repeat" description="PPR" evidence="4">
    <location>
        <begin position="366"/>
        <end position="400"/>
    </location>
</feature>
<reference evidence="8" key="1">
    <citation type="submission" date="2019-07" db="EMBL/GenBank/DDBJ databases">
        <title>De Novo Assembly of kiwifruit Actinidia rufa.</title>
        <authorList>
            <person name="Sugita-Konishi S."/>
            <person name="Sato K."/>
            <person name="Mori E."/>
            <person name="Abe Y."/>
            <person name="Kisaki G."/>
            <person name="Hamano K."/>
            <person name="Suezawa K."/>
            <person name="Otani M."/>
            <person name="Fukuda T."/>
            <person name="Manabe T."/>
            <person name="Gomi K."/>
            <person name="Tabuchi M."/>
            <person name="Akimitsu K."/>
            <person name="Kataoka I."/>
        </authorList>
    </citation>
    <scope>NUCLEOTIDE SEQUENCE [LARGE SCALE GENOMIC DNA]</scope>
    <source>
        <strain evidence="8">cv. Fuchu</strain>
    </source>
</reference>
<feature type="compositionally biased region" description="Polar residues" evidence="5">
    <location>
        <begin position="134"/>
        <end position="146"/>
    </location>
</feature>
<dbReference type="OrthoDB" id="185373at2759"/>
<evidence type="ECO:0000256" key="4">
    <source>
        <dbReference type="PROSITE-ProRule" id="PRU00708"/>
    </source>
</evidence>
<dbReference type="PROSITE" id="PS50102">
    <property type="entry name" value="RRM"/>
    <property type="match status" value="1"/>
</dbReference>
<evidence type="ECO:0000256" key="3">
    <source>
        <dbReference type="PROSITE-ProRule" id="PRU00176"/>
    </source>
</evidence>
<dbReference type="NCBIfam" id="TIGR00756">
    <property type="entry name" value="PPR"/>
    <property type="match status" value="2"/>
</dbReference>
<dbReference type="Pfam" id="PF00076">
    <property type="entry name" value="RRM_1"/>
    <property type="match status" value="1"/>
</dbReference>
<dbReference type="CDD" id="cd00590">
    <property type="entry name" value="RRM_SF"/>
    <property type="match status" value="1"/>
</dbReference>
<dbReference type="SMART" id="SM00360">
    <property type="entry name" value="RRM"/>
    <property type="match status" value="1"/>
</dbReference>
<dbReference type="PANTHER" id="PTHR47447:SF24">
    <property type="entry name" value="PENTATRICOPEPTIDE REPEAT-CONTAINING PROTEIN"/>
    <property type="match status" value="1"/>
</dbReference>
<feature type="compositionally biased region" description="Low complexity" evidence="5">
    <location>
        <begin position="51"/>
        <end position="60"/>
    </location>
</feature>
<dbReference type="InterPro" id="IPR035979">
    <property type="entry name" value="RBD_domain_sf"/>
</dbReference>
<feature type="repeat" description="PPR" evidence="4">
    <location>
        <begin position="331"/>
        <end position="365"/>
    </location>
</feature>
<feature type="domain" description="RRM" evidence="6">
    <location>
        <begin position="188"/>
        <end position="269"/>
    </location>
</feature>
<sequence>MDICSLYSTHYSHPSPFSAPLVGKHHPTTAITTTPRLSLSLQPPTPDSDDPTTTTTSFSGDLRRPNNHKPLKNSPSNPTLPTRKIPTNPIRNLINTTNTPNHYKPLTISPSKPTPLNPLKNLLNPTNIPKPNPENLTNKLWLTSKLSPPPPPPPPPPPITPKETLSEENEIGDFEISGPPRVEFRQEGKIFVGNLPLWIKKPELAEFFRQFGPIQNVILIKGHNETDRNMGFGFVIYGGRGAEKSAMKAVDFDGVEFHGRVLTVKLDDGRRMKERSAERAKWVEGEWGMEYKSKWHEERAGSRSEFRRVLELQPGNWQSVVGAFERIKKPSRKEFGLMVNYYARRGDMHRARGTFESMRARGIEPTTHVYTNLIHAYAVGRDIEEALACVRKMKDEGIEMSLVTYSILIGGFAKVGNVE</sequence>
<comment type="caution">
    <text evidence="7">The sequence shown here is derived from an EMBL/GenBank/DDBJ whole genome shotgun (WGS) entry which is preliminary data.</text>
</comment>
<evidence type="ECO:0000313" key="8">
    <source>
        <dbReference type="Proteomes" id="UP000585474"/>
    </source>
</evidence>
<dbReference type="InterPro" id="IPR002885">
    <property type="entry name" value="PPR_rpt"/>
</dbReference>
<feature type="compositionally biased region" description="Polar residues" evidence="5">
    <location>
        <begin position="89"/>
        <end position="101"/>
    </location>
</feature>
<evidence type="ECO:0000256" key="1">
    <source>
        <dbReference type="ARBA" id="ARBA00007626"/>
    </source>
</evidence>
<dbReference type="Gene3D" id="3.30.70.330">
    <property type="match status" value="1"/>
</dbReference>
<gene>
    <name evidence="7" type="ORF">Acr_00g0099900</name>
</gene>
<dbReference type="Gene3D" id="1.25.40.10">
    <property type="entry name" value="Tetratricopeptide repeat domain"/>
    <property type="match status" value="1"/>
</dbReference>
<dbReference type="Pfam" id="PF13041">
    <property type="entry name" value="PPR_2"/>
    <property type="match status" value="1"/>
</dbReference>
<dbReference type="SUPFAM" id="SSF101447">
    <property type="entry name" value="Formin homology 2 domain (FH2 domain)"/>
    <property type="match status" value="1"/>
</dbReference>
<dbReference type="EMBL" id="BJWL01000459">
    <property type="protein sequence ID" value="GFS46054.1"/>
    <property type="molecule type" value="Genomic_DNA"/>
</dbReference>
<feature type="region of interest" description="Disordered" evidence="5">
    <location>
        <begin position="33"/>
        <end position="166"/>
    </location>
</feature>
<dbReference type="AlphaFoldDB" id="A0A7J0DZM2"/>
<dbReference type="InterPro" id="IPR011990">
    <property type="entry name" value="TPR-like_helical_dom_sf"/>
</dbReference>
<keyword evidence="3" id="KW-0694">RNA-binding</keyword>
<dbReference type="SUPFAM" id="SSF54928">
    <property type="entry name" value="RNA-binding domain, RBD"/>
    <property type="match status" value="1"/>
</dbReference>
<organism evidence="7 8">
    <name type="scientific">Actinidia rufa</name>
    <dbReference type="NCBI Taxonomy" id="165716"/>
    <lineage>
        <taxon>Eukaryota</taxon>
        <taxon>Viridiplantae</taxon>
        <taxon>Streptophyta</taxon>
        <taxon>Embryophyta</taxon>
        <taxon>Tracheophyta</taxon>
        <taxon>Spermatophyta</taxon>
        <taxon>Magnoliopsida</taxon>
        <taxon>eudicotyledons</taxon>
        <taxon>Gunneridae</taxon>
        <taxon>Pentapetalae</taxon>
        <taxon>asterids</taxon>
        <taxon>Ericales</taxon>
        <taxon>Actinidiaceae</taxon>
        <taxon>Actinidia</taxon>
    </lineage>
</organism>
<name>A0A7J0DZM2_9ERIC</name>
<dbReference type="InterPro" id="IPR000504">
    <property type="entry name" value="RRM_dom"/>
</dbReference>
<accession>A0A7J0DZM2</accession>
<dbReference type="PROSITE" id="PS51375">
    <property type="entry name" value="PPR"/>
    <property type="match status" value="2"/>
</dbReference>
<dbReference type="GO" id="GO:0003723">
    <property type="term" value="F:RNA binding"/>
    <property type="evidence" value="ECO:0007669"/>
    <property type="project" value="UniProtKB-UniRule"/>
</dbReference>
<protein>
    <submittedName>
        <fullName evidence="7">Pentatricopeptide (PPR) repeat-containing protein</fullName>
    </submittedName>
</protein>
<dbReference type="Pfam" id="PF01535">
    <property type="entry name" value="PPR"/>
    <property type="match status" value="1"/>
</dbReference>
<evidence type="ECO:0000256" key="2">
    <source>
        <dbReference type="ARBA" id="ARBA00022737"/>
    </source>
</evidence>
<dbReference type="Proteomes" id="UP000585474">
    <property type="component" value="Unassembled WGS sequence"/>
</dbReference>
<dbReference type="PANTHER" id="PTHR47447">
    <property type="entry name" value="OS03G0856100 PROTEIN"/>
    <property type="match status" value="1"/>
</dbReference>
<keyword evidence="2" id="KW-0677">Repeat</keyword>
<feature type="compositionally biased region" description="Pro residues" evidence="5">
    <location>
        <begin position="147"/>
        <end position="160"/>
    </location>
</feature>
<dbReference type="InterPro" id="IPR012677">
    <property type="entry name" value="Nucleotide-bd_a/b_plait_sf"/>
</dbReference>
<evidence type="ECO:0000259" key="6">
    <source>
        <dbReference type="PROSITE" id="PS50102"/>
    </source>
</evidence>
<keyword evidence="8" id="KW-1185">Reference proteome</keyword>
<proteinExistence type="inferred from homology"/>
<feature type="compositionally biased region" description="Low complexity" evidence="5">
    <location>
        <begin position="117"/>
        <end position="129"/>
    </location>
</feature>
<evidence type="ECO:0000256" key="5">
    <source>
        <dbReference type="SAM" id="MobiDB-lite"/>
    </source>
</evidence>
<comment type="similarity">
    <text evidence="1">Belongs to the PPR family. P subfamily.</text>
</comment>
<evidence type="ECO:0000313" key="7">
    <source>
        <dbReference type="EMBL" id="GFS46054.1"/>
    </source>
</evidence>